<name>X1BLK9_9ZZZZ</name>
<dbReference type="EMBL" id="BART01023716">
    <property type="protein sequence ID" value="GAG95900.1"/>
    <property type="molecule type" value="Genomic_DNA"/>
</dbReference>
<dbReference type="Pfam" id="PF02073">
    <property type="entry name" value="Peptidase_M29"/>
    <property type="match status" value="1"/>
</dbReference>
<dbReference type="PANTHER" id="PTHR34448">
    <property type="entry name" value="AMINOPEPTIDASE"/>
    <property type="match status" value="1"/>
</dbReference>
<sequence length="108" mass="12010">QLEFNEGEVVDFSASKNEELLKSMINTDKGAARLGELGIGTNMKITKFTRNILLDEKIGGTIHLALGRAYPECGGKNESAIHWDMIKMMKPGQIIMDEQIIQKDGIFL</sequence>
<comment type="caution">
    <text evidence="2">The sequence shown here is derived from an EMBL/GenBank/DDBJ whole genome shotgun (WGS) entry which is preliminary data.</text>
</comment>
<dbReference type="GO" id="GO:0046872">
    <property type="term" value="F:metal ion binding"/>
    <property type="evidence" value="ECO:0007669"/>
    <property type="project" value="UniProtKB-KW"/>
</dbReference>
<proteinExistence type="predicted"/>
<keyword evidence="1" id="KW-0479">Metal-binding</keyword>
<reference evidence="2" key="1">
    <citation type="journal article" date="2014" name="Front. Microbiol.">
        <title>High frequency of phylogenetically diverse reductive dehalogenase-homologous genes in deep subseafloor sedimentary metagenomes.</title>
        <authorList>
            <person name="Kawai M."/>
            <person name="Futagami T."/>
            <person name="Toyoda A."/>
            <person name="Takaki Y."/>
            <person name="Nishi S."/>
            <person name="Hori S."/>
            <person name="Arai W."/>
            <person name="Tsubouchi T."/>
            <person name="Morono Y."/>
            <person name="Uchiyama I."/>
            <person name="Ito T."/>
            <person name="Fujiyama A."/>
            <person name="Inagaki F."/>
            <person name="Takami H."/>
        </authorList>
    </citation>
    <scope>NUCLEOTIDE SEQUENCE</scope>
    <source>
        <strain evidence="2">Expedition CK06-06</strain>
    </source>
</reference>
<evidence type="ECO:0008006" key="3">
    <source>
        <dbReference type="Google" id="ProtNLM"/>
    </source>
</evidence>
<protein>
    <recommendedName>
        <fullName evidence="3">Aminopeptidase</fullName>
    </recommendedName>
</protein>
<dbReference type="SUPFAM" id="SSF144052">
    <property type="entry name" value="Thermophilic metalloprotease-like"/>
    <property type="match status" value="1"/>
</dbReference>
<dbReference type="PANTHER" id="PTHR34448:SF1">
    <property type="entry name" value="BLL6088 PROTEIN"/>
    <property type="match status" value="1"/>
</dbReference>
<accession>X1BLK9</accession>
<evidence type="ECO:0000256" key="1">
    <source>
        <dbReference type="ARBA" id="ARBA00022723"/>
    </source>
</evidence>
<evidence type="ECO:0000313" key="2">
    <source>
        <dbReference type="EMBL" id="GAG95900.1"/>
    </source>
</evidence>
<gene>
    <name evidence="2" type="ORF">S01H4_43065</name>
</gene>
<dbReference type="InterPro" id="IPR052170">
    <property type="entry name" value="M29_Exopeptidase"/>
</dbReference>
<dbReference type="GO" id="GO:0004177">
    <property type="term" value="F:aminopeptidase activity"/>
    <property type="evidence" value="ECO:0007669"/>
    <property type="project" value="InterPro"/>
</dbReference>
<dbReference type="GO" id="GO:0006508">
    <property type="term" value="P:proteolysis"/>
    <property type="evidence" value="ECO:0007669"/>
    <property type="project" value="InterPro"/>
</dbReference>
<dbReference type="InterPro" id="IPR000787">
    <property type="entry name" value="Peptidase_M29"/>
</dbReference>
<feature type="non-terminal residue" evidence="2">
    <location>
        <position position="1"/>
    </location>
</feature>
<dbReference type="AlphaFoldDB" id="X1BLK9"/>
<organism evidence="2">
    <name type="scientific">marine sediment metagenome</name>
    <dbReference type="NCBI Taxonomy" id="412755"/>
    <lineage>
        <taxon>unclassified sequences</taxon>
        <taxon>metagenomes</taxon>
        <taxon>ecological metagenomes</taxon>
    </lineage>
</organism>